<gene>
    <name evidence="2" type="ORF">AB1Y20_008672</name>
</gene>
<evidence type="ECO:0000313" key="2">
    <source>
        <dbReference type="EMBL" id="KAL1504904.1"/>
    </source>
</evidence>
<reference evidence="2 3" key="1">
    <citation type="journal article" date="2024" name="Science">
        <title>Giant polyketide synthase enzymes in the biosynthesis of giant marine polyether toxins.</title>
        <authorList>
            <person name="Fallon T.R."/>
            <person name="Shende V.V."/>
            <person name="Wierzbicki I.H."/>
            <person name="Pendleton A.L."/>
            <person name="Watervoot N.F."/>
            <person name="Auber R.P."/>
            <person name="Gonzalez D.J."/>
            <person name="Wisecaver J.H."/>
            <person name="Moore B.S."/>
        </authorList>
    </citation>
    <scope>NUCLEOTIDE SEQUENCE [LARGE SCALE GENOMIC DNA]</scope>
    <source>
        <strain evidence="2 3">12B1</strain>
    </source>
</reference>
<sequence length="96" mass="10245">MRKWRLSARRSSEAVGEGVKRGVSSARRASSPAASMKRSAGAARTRRRGGEGEGGSDQSERSVMRSWSANVSTSASGCTATRRKLPSGIWWSTSDV</sequence>
<keyword evidence="3" id="KW-1185">Reference proteome</keyword>
<accession>A0AB34IT23</accession>
<dbReference type="EMBL" id="JBGBPQ010000019">
    <property type="protein sequence ID" value="KAL1504904.1"/>
    <property type="molecule type" value="Genomic_DNA"/>
</dbReference>
<proteinExistence type="predicted"/>
<feature type="compositionally biased region" description="Low complexity" evidence="1">
    <location>
        <begin position="24"/>
        <end position="43"/>
    </location>
</feature>
<protein>
    <submittedName>
        <fullName evidence="2">Uncharacterized protein</fullName>
    </submittedName>
</protein>
<feature type="compositionally biased region" description="Polar residues" evidence="1">
    <location>
        <begin position="65"/>
        <end position="79"/>
    </location>
</feature>
<name>A0AB34IT23_PRYPA</name>
<comment type="caution">
    <text evidence="2">The sequence shown here is derived from an EMBL/GenBank/DDBJ whole genome shotgun (WGS) entry which is preliminary data.</text>
</comment>
<feature type="region of interest" description="Disordered" evidence="1">
    <location>
        <begin position="1"/>
        <end position="84"/>
    </location>
</feature>
<organism evidence="2 3">
    <name type="scientific">Prymnesium parvum</name>
    <name type="common">Toxic golden alga</name>
    <dbReference type="NCBI Taxonomy" id="97485"/>
    <lineage>
        <taxon>Eukaryota</taxon>
        <taxon>Haptista</taxon>
        <taxon>Haptophyta</taxon>
        <taxon>Prymnesiophyceae</taxon>
        <taxon>Prymnesiales</taxon>
        <taxon>Prymnesiaceae</taxon>
        <taxon>Prymnesium</taxon>
    </lineage>
</organism>
<dbReference type="AlphaFoldDB" id="A0AB34IT23"/>
<dbReference type="Proteomes" id="UP001515480">
    <property type="component" value="Unassembled WGS sequence"/>
</dbReference>
<evidence type="ECO:0000313" key="3">
    <source>
        <dbReference type="Proteomes" id="UP001515480"/>
    </source>
</evidence>
<evidence type="ECO:0000256" key="1">
    <source>
        <dbReference type="SAM" id="MobiDB-lite"/>
    </source>
</evidence>